<name>A0ACC6QKQ4_9ACTN</name>
<keyword evidence="2" id="KW-1185">Reference proteome</keyword>
<evidence type="ECO:0000313" key="2">
    <source>
        <dbReference type="Proteomes" id="UP001375539"/>
    </source>
</evidence>
<accession>A0ACC6QKQ4</accession>
<proteinExistence type="predicted"/>
<gene>
    <name evidence="1" type="ORF">WKI58_21785</name>
</gene>
<protein>
    <submittedName>
        <fullName evidence="1">GyrI-like domain-containing protein</fullName>
    </submittedName>
</protein>
<comment type="caution">
    <text evidence="1">The sequence shown here is derived from an EMBL/GenBank/DDBJ whole genome shotgun (WGS) entry which is preliminary data.</text>
</comment>
<evidence type="ECO:0000313" key="1">
    <source>
        <dbReference type="EMBL" id="MEJ8659113.1"/>
    </source>
</evidence>
<reference evidence="1" key="1">
    <citation type="submission" date="2024-03" db="EMBL/GenBank/DDBJ databases">
        <title>Novel Streptomyces species of biotechnological and ecological value are a feature of Machair soil.</title>
        <authorList>
            <person name="Prole J.R."/>
            <person name="Goodfellow M."/>
            <person name="Allenby N."/>
            <person name="Ward A.C."/>
        </authorList>
    </citation>
    <scope>NUCLEOTIDE SEQUENCE</scope>
    <source>
        <strain evidence="1">MS1.AVA.4</strain>
    </source>
</reference>
<organism evidence="1 2">
    <name type="scientific">Streptomyces pratisoli</name>
    <dbReference type="NCBI Taxonomy" id="3139917"/>
    <lineage>
        <taxon>Bacteria</taxon>
        <taxon>Bacillati</taxon>
        <taxon>Actinomycetota</taxon>
        <taxon>Actinomycetes</taxon>
        <taxon>Kitasatosporales</taxon>
        <taxon>Streptomycetaceae</taxon>
        <taxon>Streptomyces</taxon>
    </lineage>
</organism>
<sequence length="166" mass="18666">MEQQPTVEQRPEQTYVAVRRSVRMDAFGVIADRLPEIFGWLASHGTTPAGPPFFRFHTVDMQGESEVEAGVPVDSPPPPEGDIVIGTLPAGRYARLTHAGHPDRLFGAITRLREWAAEQGLEWDLITDPDGVERWGCRVESYPTDPRVEPDMNKWETELAFRLADQ</sequence>
<dbReference type="Proteomes" id="UP001375539">
    <property type="component" value="Unassembled WGS sequence"/>
</dbReference>
<dbReference type="EMBL" id="JBBKAI010000002">
    <property type="protein sequence ID" value="MEJ8659113.1"/>
    <property type="molecule type" value="Genomic_DNA"/>
</dbReference>